<name>A0ABP3Z494_9ACTN</name>
<evidence type="ECO:0000313" key="1">
    <source>
        <dbReference type="EMBL" id="GAA0913373.1"/>
    </source>
</evidence>
<dbReference type="InterPro" id="IPR043746">
    <property type="entry name" value="DUF5691"/>
</dbReference>
<dbReference type="Proteomes" id="UP001501578">
    <property type="component" value="Unassembled WGS sequence"/>
</dbReference>
<dbReference type="Pfam" id="PF18944">
    <property type="entry name" value="DUF5691"/>
    <property type="match status" value="1"/>
</dbReference>
<reference evidence="2" key="1">
    <citation type="journal article" date="2019" name="Int. J. Syst. Evol. Microbiol.">
        <title>The Global Catalogue of Microorganisms (GCM) 10K type strain sequencing project: providing services to taxonomists for standard genome sequencing and annotation.</title>
        <authorList>
            <consortium name="The Broad Institute Genomics Platform"/>
            <consortium name="The Broad Institute Genome Sequencing Center for Infectious Disease"/>
            <person name="Wu L."/>
            <person name="Ma J."/>
        </authorList>
    </citation>
    <scope>NUCLEOTIDE SEQUENCE [LARGE SCALE GENOMIC DNA]</scope>
    <source>
        <strain evidence="2">JCM 11136</strain>
    </source>
</reference>
<proteinExistence type="predicted"/>
<dbReference type="EMBL" id="BAAAHQ010000001">
    <property type="protein sequence ID" value="GAA0913373.1"/>
    <property type="molecule type" value="Genomic_DNA"/>
</dbReference>
<keyword evidence="2" id="KW-1185">Reference proteome</keyword>
<evidence type="ECO:0000313" key="2">
    <source>
        <dbReference type="Proteomes" id="UP001501578"/>
    </source>
</evidence>
<comment type="caution">
    <text evidence="1">The sequence shown here is derived from an EMBL/GenBank/DDBJ whole genome shotgun (WGS) entry which is preliminary data.</text>
</comment>
<gene>
    <name evidence="1" type="ORF">GCM10009560_05350</name>
</gene>
<accession>A0ABP3Z494</accession>
<sequence>MSEAVVGGAAVGGAGSWEELVSAALVGTDRRPYDGDLLADAAVEVLRRRAGQRPAPEPAADRFAPEPASDGFAPGLAVGGVVPERAAGGGTSERVAGEVAEPEELPGVGGAAARRLTRILGGEHERLLGEWLRLAAAARRHVPAHVLPELLERGRRDRSIRGRLGVVAGRRGRWLAGCNPDWGYLLDEPTGADWEFGRPADRLAHLRRLRAERPGAARDLLARSWEQEAPDDRAVFVGALADGLSADDEEFLESVLDDRRREVRQEAAGLLARLPSSRLAARMAERALACVRLPRGGRAIEVVPPETCDPGMRRDGIRPHPPRGVGERAWWLQQVVSRTPLAVWGDPGAVLAAPLDEWEGEVRSGWVRAAVSQRHPEWARALFALDPIADLLDVLPAGERQELAAGFVTRKEMDSQLIMVLGGVERPWRDALAAAVLNKIVKVAATQPWNLGELATLAGERIDPSLHYLATSAPCLRDVATLLRFRAEMSKELT</sequence>
<dbReference type="RefSeq" id="WP_343948026.1">
    <property type="nucleotide sequence ID" value="NZ_BAAAHQ010000001.1"/>
</dbReference>
<organism evidence="1 2">
    <name type="scientific">Nonomuraea longicatena</name>
    <dbReference type="NCBI Taxonomy" id="83682"/>
    <lineage>
        <taxon>Bacteria</taxon>
        <taxon>Bacillati</taxon>
        <taxon>Actinomycetota</taxon>
        <taxon>Actinomycetes</taxon>
        <taxon>Streptosporangiales</taxon>
        <taxon>Streptosporangiaceae</taxon>
        <taxon>Nonomuraea</taxon>
    </lineage>
</organism>
<protein>
    <submittedName>
        <fullName evidence="1">DUF5691 domain-containing protein</fullName>
    </submittedName>
</protein>